<feature type="transmembrane region" description="Helical" evidence="1">
    <location>
        <begin position="12"/>
        <end position="30"/>
    </location>
</feature>
<sequence>MYVYLMTTEGRWFLLGMVILAVGLLSYILWQEKKNKKNENENKNENDMNL</sequence>
<dbReference type="KEGG" id="pbk:Back11_50760"/>
<keyword evidence="1" id="KW-0812">Transmembrane</keyword>
<organism evidence="2 3">
    <name type="scientific">Paenibacillus baekrokdamisoli</name>
    <dbReference type="NCBI Taxonomy" id="1712516"/>
    <lineage>
        <taxon>Bacteria</taxon>
        <taxon>Bacillati</taxon>
        <taxon>Bacillota</taxon>
        <taxon>Bacilli</taxon>
        <taxon>Bacillales</taxon>
        <taxon>Paenibacillaceae</taxon>
        <taxon>Paenibacillus</taxon>
    </lineage>
</organism>
<keyword evidence="3" id="KW-1185">Reference proteome</keyword>
<keyword evidence="1" id="KW-1133">Transmembrane helix</keyword>
<dbReference type="RefSeq" id="WP_164522991.1">
    <property type="nucleotide sequence ID" value="NZ_JACHXC010000003.1"/>
</dbReference>
<dbReference type="AlphaFoldDB" id="A0A3G9JCP4"/>
<gene>
    <name evidence="2" type="ORF">Back11_50760</name>
</gene>
<evidence type="ECO:0000256" key="1">
    <source>
        <dbReference type="SAM" id="Phobius"/>
    </source>
</evidence>
<accession>A0A3G9JCP4</accession>
<protein>
    <submittedName>
        <fullName evidence="2">Uncharacterized protein</fullName>
    </submittedName>
</protein>
<name>A0A3G9JCP4_9BACL</name>
<proteinExistence type="predicted"/>
<keyword evidence="1" id="KW-0472">Membrane</keyword>
<reference evidence="2 3" key="1">
    <citation type="submission" date="2018-11" db="EMBL/GenBank/DDBJ databases">
        <title>Complete genome sequence of Paenibacillus baekrokdamisoli strain KCTC 33723.</title>
        <authorList>
            <person name="Kang S.W."/>
            <person name="Lee K.C."/>
            <person name="Kim K.K."/>
            <person name="Kim J.S."/>
            <person name="Kim D.S."/>
            <person name="Ko S.H."/>
            <person name="Yang S.H."/>
            <person name="Lee J.S."/>
        </authorList>
    </citation>
    <scope>NUCLEOTIDE SEQUENCE [LARGE SCALE GENOMIC DNA]</scope>
    <source>
        <strain evidence="2 3">KCTC 33723</strain>
    </source>
</reference>
<dbReference type="Proteomes" id="UP000275368">
    <property type="component" value="Chromosome"/>
</dbReference>
<dbReference type="EMBL" id="AP019308">
    <property type="protein sequence ID" value="BBH23731.1"/>
    <property type="molecule type" value="Genomic_DNA"/>
</dbReference>
<evidence type="ECO:0000313" key="3">
    <source>
        <dbReference type="Proteomes" id="UP000275368"/>
    </source>
</evidence>
<evidence type="ECO:0000313" key="2">
    <source>
        <dbReference type="EMBL" id="BBH23731.1"/>
    </source>
</evidence>